<keyword evidence="10" id="KW-1185">Reference proteome</keyword>
<evidence type="ECO:0000256" key="5">
    <source>
        <dbReference type="ARBA" id="ARBA00022989"/>
    </source>
</evidence>
<dbReference type="Gene3D" id="1.10.3730.20">
    <property type="match status" value="1"/>
</dbReference>
<evidence type="ECO:0000256" key="6">
    <source>
        <dbReference type="ARBA" id="ARBA00023136"/>
    </source>
</evidence>
<dbReference type="PANTHER" id="PTHR30561">
    <property type="entry name" value="SMR FAMILY PROTON-DEPENDENT DRUG EFFLUX TRANSPORTER SUGE"/>
    <property type="match status" value="1"/>
</dbReference>
<keyword evidence="3" id="KW-1003">Cell membrane</keyword>
<dbReference type="RefSeq" id="WP_092461187.1">
    <property type="nucleotide sequence ID" value="NZ_BJEE01000002.1"/>
</dbReference>
<dbReference type="Proteomes" id="UP000199268">
    <property type="component" value="Unassembled WGS sequence"/>
</dbReference>
<dbReference type="GO" id="GO:0022857">
    <property type="term" value="F:transmembrane transporter activity"/>
    <property type="evidence" value="ECO:0007669"/>
    <property type="project" value="InterPro"/>
</dbReference>
<evidence type="ECO:0000313" key="10">
    <source>
        <dbReference type="Proteomes" id="UP000199268"/>
    </source>
</evidence>
<dbReference type="PANTHER" id="PTHR30561:SF1">
    <property type="entry name" value="MULTIDRUG TRANSPORTER EMRE"/>
    <property type="match status" value="1"/>
</dbReference>
<evidence type="ECO:0000256" key="1">
    <source>
        <dbReference type="ARBA" id="ARBA00004651"/>
    </source>
</evidence>
<evidence type="ECO:0000256" key="4">
    <source>
        <dbReference type="ARBA" id="ARBA00022692"/>
    </source>
</evidence>
<dbReference type="SUPFAM" id="SSF103481">
    <property type="entry name" value="Multidrug resistance efflux transporter EmrE"/>
    <property type="match status" value="1"/>
</dbReference>
<gene>
    <name evidence="9" type="ORF">GA0061074_101141</name>
</gene>
<comment type="similarity">
    <text evidence="7">Belongs to the drug/metabolite transporter (DMT) superfamily. Small multidrug resistance (SMR) (TC 2.A.7.1) family.</text>
</comment>
<name>A0A1C3YUS3_9LACO</name>
<sequence length="109" mass="11852">MYIGYLYLAIAIVSEVIGSNMVISTEGFTRLKPTIICVLCFGLAIYMLSLTVHYIPLYIAYAIWGGLGIILVTVVGVVFWKQSVDIPTLIGIFLIVAGVVVVNLFGKAH</sequence>
<keyword evidence="5 8" id="KW-1133">Transmembrane helix</keyword>
<feature type="transmembrane region" description="Helical" evidence="8">
    <location>
        <begin position="35"/>
        <end position="55"/>
    </location>
</feature>
<protein>
    <submittedName>
        <fullName evidence="9">Small multidrug resistance pump</fullName>
    </submittedName>
</protein>
<evidence type="ECO:0000256" key="3">
    <source>
        <dbReference type="ARBA" id="ARBA00022475"/>
    </source>
</evidence>
<dbReference type="InterPro" id="IPR000390">
    <property type="entry name" value="Small_drug/metabolite_transptr"/>
</dbReference>
<dbReference type="InterPro" id="IPR037185">
    <property type="entry name" value="EmrE-like"/>
</dbReference>
<dbReference type="InterPro" id="IPR045324">
    <property type="entry name" value="Small_multidrug_res"/>
</dbReference>
<dbReference type="Pfam" id="PF00893">
    <property type="entry name" value="Multi_Drug_Res"/>
    <property type="match status" value="1"/>
</dbReference>
<evidence type="ECO:0000256" key="7">
    <source>
        <dbReference type="RuleBase" id="RU003942"/>
    </source>
</evidence>
<organism evidence="9 10">
    <name type="scientific">Weissella bombi</name>
    <dbReference type="NCBI Taxonomy" id="1505725"/>
    <lineage>
        <taxon>Bacteria</taxon>
        <taxon>Bacillati</taxon>
        <taxon>Bacillota</taxon>
        <taxon>Bacilli</taxon>
        <taxon>Lactobacillales</taxon>
        <taxon>Lactobacillaceae</taxon>
        <taxon>Weissella</taxon>
    </lineage>
</organism>
<accession>A0A1C3YUS3</accession>
<keyword evidence="4 7" id="KW-0812">Transmembrane</keyword>
<evidence type="ECO:0000256" key="8">
    <source>
        <dbReference type="SAM" id="Phobius"/>
    </source>
</evidence>
<evidence type="ECO:0000256" key="2">
    <source>
        <dbReference type="ARBA" id="ARBA00022448"/>
    </source>
</evidence>
<dbReference type="OrthoDB" id="21828at2"/>
<comment type="subcellular location">
    <subcellularLocation>
        <location evidence="1 7">Cell membrane</location>
        <topology evidence="1 7">Multi-pass membrane protein</topology>
    </subcellularLocation>
</comment>
<dbReference type="GO" id="GO:0005886">
    <property type="term" value="C:plasma membrane"/>
    <property type="evidence" value="ECO:0007669"/>
    <property type="project" value="UniProtKB-SubCell"/>
</dbReference>
<keyword evidence="6 8" id="KW-0472">Membrane</keyword>
<dbReference type="AlphaFoldDB" id="A0A1C3YUS3"/>
<proteinExistence type="inferred from homology"/>
<feature type="transmembrane region" description="Helical" evidence="8">
    <location>
        <begin position="6"/>
        <end position="23"/>
    </location>
</feature>
<evidence type="ECO:0000313" key="9">
    <source>
        <dbReference type="EMBL" id="SCB73772.1"/>
    </source>
</evidence>
<keyword evidence="2" id="KW-0813">Transport</keyword>
<dbReference type="EMBL" id="FMAO01000001">
    <property type="protein sequence ID" value="SCB73772.1"/>
    <property type="molecule type" value="Genomic_DNA"/>
</dbReference>
<reference evidence="10" key="1">
    <citation type="submission" date="2016-08" db="EMBL/GenBank/DDBJ databases">
        <authorList>
            <person name="Varghese N."/>
            <person name="Submissions Spin"/>
        </authorList>
    </citation>
    <scope>NUCLEOTIDE SEQUENCE [LARGE SCALE GENOMIC DNA]</scope>
    <source>
        <strain evidence="10">R-53094</strain>
    </source>
</reference>
<feature type="transmembrane region" description="Helical" evidence="8">
    <location>
        <begin position="61"/>
        <end position="80"/>
    </location>
</feature>
<feature type="transmembrane region" description="Helical" evidence="8">
    <location>
        <begin position="87"/>
        <end position="106"/>
    </location>
</feature>